<dbReference type="SUPFAM" id="SSF48208">
    <property type="entry name" value="Six-hairpin glycosidases"/>
    <property type="match status" value="1"/>
</dbReference>
<gene>
    <name evidence="1" type="ORF">JY500_19285</name>
</gene>
<accession>A0ABX7MAR8</accession>
<proteinExistence type="predicted"/>
<dbReference type="RefSeq" id="WP_206254231.1">
    <property type="nucleotide sequence ID" value="NZ_CP071060.1"/>
</dbReference>
<evidence type="ECO:0008006" key="3">
    <source>
        <dbReference type="Google" id="ProtNLM"/>
    </source>
</evidence>
<evidence type="ECO:0000313" key="2">
    <source>
        <dbReference type="Proteomes" id="UP000663570"/>
    </source>
</evidence>
<name>A0ABX7MAR8_9RHOO</name>
<organism evidence="1 2">
    <name type="scientific">Niveibacterium microcysteis</name>
    <dbReference type="NCBI Taxonomy" id="2811415"/>
    <lineage>
        <taxon>Bacteria</taxon>
        <taxon>Pseudomonadati</taxon>
        <taxon>Pseudomonadota</taxon>
        <taxon>Betaproteobacteria</taxon>
        <taxon>Rhodocyclales</taxon>
        <taxon>Rhodocyclaceae</taxon>
        <taxon>Niveibacterium</taxon>
    </lineage>
</organism>
<protein>
    <recommendedName>
        <fullName evidence="3">Cellobiose phosphorylase</fullName>
    </recommendedName>
</protein>
<dbReference type="EMBL" id="CP071060">
    <property type="protein sequence ID" value="QSI76577.1"/>
    <property type="molecule type" value="Genomic_DNA"/>
</dbReference>
<dbReference type="Proteomes" id="UP000663570">
    <property type="component" value="Chromosome"/>
</dbReference>
<reference evidence="1 2" key="1">
    <citation type="submission" date="2021-02" db="EMBL/GenBank/DDBJ databases">
        <title>Niveibacterium changnyeongensis HC41.</title>
        <authorList>
            <person name="Kang M."/>
        </authorList>
    </citation>
    <scope>NUCLEOTIDE SEQUENCE [LARGE SCALE GENOMIC DNA]</scope>
    <source>
        <strain evidence="1 2">HC41</strain>
    </source>
</reference>
<dbReference type="InterPro" id="IPR012341">
    <property type="entry name" value="6hp_glycosidase-like_sf"/>
</dbReference>
<keyword evidence="2" id="KW-1185">Reference proteome</keyword>
<evidence type="ECO:0000313" key="1">
    <source>
        <dbReference type="EMBL" id="QSI76577.1"/>
    </source>
</evidence>
<dbReference type="InterPro" id="IPR008928">
    <property type="entry name" value="6-hairpin_glycosidase_sf"/>
</dbReference>
<dbReference type="Gene3D" id="1.50.10.10">
    <property type="match status" value="1"/>
</dbReference>
<sequence length="1120" mass="124545">MNPSSEPVYLVDPADPQRFRIEGYHRAKPFASFFPGIAGVMGVPLWAFYVNRGQGVSSFGVQDKDGAIVEFQPANKAYRLTSSTGFRTFVHWTRGERSGYVEPFRDSLAARANEPSRHLSISPWDLRLEEQDAALGLRFQVRYFTIPNEPVAALARELVITNTASEPVVLQLVDGLPQFMPYGLNDWAMKHMSRTIEAWYTVDNLDQRAPYARLKVTFADTAEVKPIDKGHAFFATLTQGGETRLLDPVIDPQEVFGRVTDFDFPEQFVGGQYRWRAEQQSGNRTPSALAHGGVSLAAGESVTLHALFAKVDSLADWNARLPQYATPAFFAAKADENEQLVRALMDRCFLVTEDARLNAYAGQNFLDNLLRGGYPLSIGNAERRDVLYLFSRRHGDTERDYNQFRLAPTYFSQGNGAYRDVNQNRRNDVWFNPDVGAANIEYFVNLIQLDGYNPQVVKGLRYQLDVAAAQPALDRLVLPALHDSLLGALAKPWIPDTVIRWAAEHQAMLRGPLFELVSALVLASRKLEDAEHGEGFWTDHWFYNLDLIESFEGLFPDRMAALLTAERRFSYFDNAVRVLPRAQKYVLTANGPRQYEAVELDEGKAALIAMRSSEADKVRTRDGAIYRSSLLSKLVLLATVKLATLDPAGMGIEMEADKPNWNDSINGLPGLFGSSINESQELLRLVRLILRWCDDYALQGASVTLPEEAATLLDEVRHLVAVRLGGSISAFEYWSQAADAREAYRLQLLEDLSGRERRWPLADLRDWLAQSSELLAAGIARAFDDKLGICTTYWMFDLVEYAPLNMTRELHGKPMQTCRAIRFEAKPVAPFIEGSVHALRLAQDTAAAARIAAGVRESELYDAPLGMYKVSGSTQQMPLEIGRLQAFTPGWLENESIFLHMAYKYLLELLRAGLYDSFWQAAQSGLVPWRDPAQYGRSIFENVSFIVTSANPDASLHGNGFSARLSGSTSEFYNMLLLAILGERPFRQGDDGALVFEARPALPGELFTTDARHVRRASASGIVAPGPSGKEVAREATLPAGSLAFSILGDCLLVLENPLRCDTWGPDGVQVQGYRVHYNDGVRHTISGRQLPAPHAQALRDGAIERLTVVLGREAGDATG</sequence>